<reference evidence="4 5" key="1">
    <citation type="submission" date="2019-04" db="EMBL/GenBank/DDBJ databases">
        <title>Microbes associate with the intestines of laboratory mice.</title>
        <authorList>
            <person name="Navarre W."/>
            <person name="Wong E."/>
            <person name="Huang K.C."/>
            <person name="Tropini C."/>
            <person name="Ng K."/>
            <person name="Yu B."/>
        </authorList>
    </citation>
    <scope>NUCLEOTIDE SEQUENCE [LARGE SCALE GENOMIC DNA]</scope>
    <source>
        <strain evidence="4 5">NM83_B4-11</strain>
    </source>
</reference>
<feature type="chain" id="PRO_5046721088" evidence="2">
    <location>
        <begin position="21"/>
        <end position="459"/>
    </location>
</feature>
<feature type="domain" description="Beta-lactamase-related" evidence="3">
    <location>
        <begin position="151"/>
        <end position="431"/>
    </location>
</feature>
<dbReference type="RefSeq" id="WP_136451807.1">
    <property type="nucleotide sequence ID" value="NZ_SSTI01000008.1"/>
</dbReference>
<keyword evidence="2" id="KW-0732">Signal</keyword>
<dbReference type="Pfam" id="PF00144">
    <property type="entry name" value="Beta-lactamase"/>
    <property type="match status" value="1"/>
</dbReference>
<dbReference type="PANTHER" id="PTHR43283:SF7">
    <property type="entry name" value="BETA-LACTAMASE-RELATED DOMAIN-CONTAINING PROTEIN"/>
    <property type="match status" value="1"/>
</dbReference>
<dbReference type="PANTHER" id="PTHR43283">
    <property type="entry name" value="BETA-LACTAMASE-RELATED"/>
    <property type="match status" value="1"/>
</dbReference>
<dbReference type="SUPFAM" id="SSF56601">
    <property type="entry name" value="beta-lactamase/transpeptidase-like"/>
    <property type="match status" value="1"/>
</dbReference>
<dbReference type="InterPro" id="IPR012338">
    <property type="entry name" value="Beta-lactam/transpept-like"/>
</dbReference>
<dbReference type="InterPro" id="IPR001466">
    <property type="entry name" value="Beta-lactam-related"/>
</dbReference>
<protein>
    <submittedName>
        <fullName evidence="4">Serine hydrolase</fullName>
    </submittedName>
</protein>
<dbReference type="InterPro" id="IPR050789">
    <property type="entry name" value="Diverse_Enzym_Activities"/>
</dbReference>
<organism evidence="4 5">
    <name type="scientific">Sphingomonas olei</name>
    <dbReference type="NCBI Taxonomy" id="1886787"/>
    <lineage>
        <taxon>Bacteria</taxon>
        <taxon>Pseudomonadati</taxon>
        <taxon>Pseudomonadota</taxon>
        <taxon>Alphaproteobacteria</taxon>
        <taxon>Sphingomonadales</taxon>
        <taxon>Sphingomonadaceae</taxon>
        <taxon>Sphingomonas</taxon>
    </lineage>
</organism>
<name>A0ABY2QFZ3_9SPHN</name>
<dbReference type="EMBL" id="SSTI01000008">
    <property type="protein sequence ID" value="THG39397.1"/>
    <property type="molecule type" value="Genomic_DNA"/>
</dbReference>
<feature type="region of interest" description="Disordered" evidence="1">
    <location>
        <begin position="32"/>
        <end position="56"/>
    </location>
</feature>
<keyword evidence="4" id="KW-0378">Hydrolase</keyword>
<gene>
    <name evidence="4" type="ORF">E5988_11995</name>
</gene>
<evidence type="ECO:0000259" key="3">
    <source>
        <dbReference type="Pfam" id="PF00144"/>
    </source>
</evidence>
<dbReference type="Proteomes" id="UP000308038">
    <property type="component" value="Unassembled WGS sequence"/>
</dbReference>
<dbReference type="Gene3D" id="3.40.710.10">
    <property type="entry name" value="DD-peptidase/beta-lactamase superfamily"/>
    <property type="match status" value="1"/>
</dbReference>
<keyword evidence="5" id="KW-1185">Reference proteome</keyword>
<dbReference type="GO" id="GO:0016787">
    <property type="term" value="F:hydrolase activity"/>
    <property type="evidence" value="ECO:0007669"/>
    <property type="project" value="UniProtKB-KW"/>
</dbReference>
<comment type="caution">
    <text evidence="4">The sequence shown here is derived from an EMBL/GenBank/DDBJ whole genome shotgun (WGS) entry which is preliminary data.</text>
</comment>
<evidence type="ECO:0000256" key="1">
    <source>
        <dbReference type="SAM" id="MobiDB-lite"/>
    </source>
</evidence>
<accession>A0ABY2QFZ3</accession>
<proteinExistence type="predicted"/>
<evidence type="ECO:0000256" key="2">
    <source>
        <dbReference type="SAM" id="SignalP"/>
    </source>
</evidence>
<evidence type="ECO:0000313" key="5">
    <source>
        <dbReference type="Proteomes" id="UP000308038"/>
    </source>
</evidence>
<feature type="signal peptide" evidence="2">
    <location>
        <begin position="1"/>
        <end position="20"/>
    </location>
</feature>
<evidence type="ECO:0000313" key="4">
    <source>
        <dbReference type="EMBL" id="THG39397.1"/>
    </source>
</evidence>
<sequence length="459" mass="49678">MSWSITKAAALAAVCSASLAAVAISSAGAQEGTKASSSSTQPPPLSAQASDPRVMGWMQGFPPPPDKIIRQPQSDYFSFPKLRWSVCHLRQFLPTVRISRGIGDPVPLAYAEAPMVRRRTSEINALTFTPLNSNTPMTWEQSLGANYTDGMLIMHRGQVIYEQYNGCLTADGVHAAMSMTKSLTGLLAEILVAEGKIDPNAPVTKYVPEVKNSAFGTATVRDVMNMTTGLDYSEDYTDPNAGVWKYAEAASPLPKPADYKGPNGYWEYLAQIKPEGRNGEAFHYKTPNADMVGWIVTRASNRSVADLASERLWRPMGAEQSAYMTVDGNGVPFAGGGLSAGLRDIARLGLLVMNEGVINGNRLFPAAAVQALRRGGDPRKFGDAYPALKGGSYTGLWWIYPWDGKVVAARGVHGQAIYVDFEAQMVIARFASMPWASNAYNDPVSMPAFRAVANYLKTK</sequence>